<evidence type="ECO:0000256" key="1">
    <source>
        <dbReference type="ARBA" id="ARBA00015991"/>
    </source>
</evidence>
<dbReference type="GO" id="GO:0003998">
    <property type="term" value="F:acylphosphatase activity"/>
    <property type="evidence" value="ECO:0007669"/>
    <property type="project" value="UniProtKB-EC"/>
</dbReference>
<keyword evidence="7" id="KW-1185">Reference proteome</keyword>
<sequence length="93" mass="10693">MNKRAHLIMRSDVDGVGFRFLVKQKAQSLGLKGQCKQNNEKEIIIDIEGNTNSMEEFIQYIQKGVSPIMKNNSFEIEFFDELIGYTSMETDIV</sequence>
<evidence type="ECO:0000313" key="7">
    <source>
        <dbReference type="Proteomes" id="UP001364890"/>
    </source>
</evidence>
<reference evidence="6 7" key="1">
    <citation type="submission" date="2024-01" db="EMBL/GenBank/DDBJ databases">
        <title>Seven novel Bacillus-like species.</title>
        <authorList>
            <person name="Liu G."/>
        </authorList>
    </citation>
    <scope>NUCLEOTIDE SEQUENCE [LARGE SCALE GENOMIC DNA]</scope>
    <source>
        <strain evidence="6 7">FJAT-51614</strain>
    </source>
</reference>
<dbReference type="Gene3D" id="3.30.70.100">
    <property type="match status" value="1"/>
</dbReference>
<organism evidence="6 7">
    <name type="scientific">Psychrobacillus mangrovi</name>
    <dbReference type="NCBI Taxonomy" id="3117745"/>
    <lineage>
        <taxon>Bacteria</taxon>
        <taxon>Bacillati</taxon>
        <taxon>Bacillota</taxon>
        <taxon>Bacilli</taxon>
        <taxon>Bacillales</taxon>
        <taxon>Bacillaceae</taxon>
        <taxon>Psychrobacillus</taxon>
    </lineage>
</organism>
<comment type="caution">
    <text evidence="6">The sequence shown here is derived from an EMBL/GenBank/DDBJ whole genome shotgun (WGS) entry which is preliminary data.</text>
</comment>
<keyword evidence="6" id="KW-0378">Hydrolase</keyword>
<evidence type="ECO:0000256" key="2">
    <source>
        <dbReference type="ARBA" id="ARBA00032904"/>
    </source>
</evidence>
<comment type="caution">
    <text evidence="3">Lacks conserved residue(s) required for the propagation of feature annotation.</text>
</comment>
<evidence type="ECO:0000313" key="6">
    <source>
        <dbReference type="EMBL" id="MEI4768214.1"/>
    </source>
</evidence>
<evidence type="ECO:0000256" key="3">
    <source>
        <dbReference type="PROSITE-ProRule" id="PRU00520"/>
    </source>
</evidence>
<evidence type="ECO:0000256" key="4">
    <source>
        <dbReference type="RuleBase" id="RU004168"/>
    </source>
</evidence>
<dbReference type="EMBL" id="JBAWSY010000001">
    <property type="protein sequence ID" value="MEI4768214.1"/>
    <property type="molecule type" value="Genomic_DNA"/>
</dbReference>
<dbReference type="Proteomes" id="UP001364890">
    <property type="component" value="Unassembled WGS sequence"/>
</dbReference>
<protein>
    <recommendedName>
        <fullName evidence="1">Acylphosphatase</fullName>
    </recommendedName>
    <alternativeName>
        <fullName evidence="2">Acylphosphate phosphohydrolase</fullName>
    </alternativeName>
</protein>
<proteinExistence type="inferred from homology"/>
<gene>
    <name evidence="6" type="ORF">WAX74_00890</name>
</gene>
<name>A0ABU8EZL9_9BACI</name>
<dbReference type="InterPro" id="IPR036046">
    <property type="entry name" value="Acylphosphatase-like_dom_sf"/>
</dbReference>
<evidence type="ECO:0000259" key="5">
    <source>
        <dbReference type="PROSITE" id="PS51160"/>
    </source>
</evidence>
<dbReference type="PROSITE" id="PS51160">
    <property type="entry name" value="ACYLPHOSPHATASE_3"/>
    <property type="match status" value="1"/>
</dbReference>
<accession>A0ABU8EZL9</accession>
<dbReference type="SUPFAM" id="SSF54975">
    <property type="entry name" value="Acylphosphatase/BLUF domain-like"/>
    <property type="match status" value="1"/>
</dbReference>
<dbReference type="InterPro" id="IPR001792">
    <property type="entry name" value="Acylphosphatase-like_dom"/>
</dbReference>
<dbReference type="RefSeq" id="WP_336495772.1">
    <property type="nucleotide sequence ID" value="NZ_JBAWSY010000001.1"/>
</dbReference>
<dbReference type="Pfam" id="PF00708">
    <property type="entry name" value="Acylphosphatase"/>
    <property type="match status" value="1"/>
</dbReference>
<comment type="similarity">
    <text evidence="4">Belongs to the acylphosphatase family.</text>
</comment>
<feature type="domain" description="Acylphosphatase-like" evidence="5">
    <location>
        <begin position="4"/>
        <end position="93"/>
    </location>
</feature>